<dbReference type="InterPro" id="IPR045863">
    <property type="entry name" value="CorA_TM1_TM2"/>
</dbReference>
<keyword evidence="9 12" id="KW-0472">Membrane</keyword>
<feature type="transmembrane region" description="Helical" evidence="12">
    <location>
        <begin position="297"/>
        <end position="317"/>
    </location>
</feature>
<proteinExistence type="inferred from homology"/>
<reference evidence="13 14" key="1">
    <citation type="submission" date="2019-11" db="EMBL/GenBank/DDBJ databases">
        <authorList>
            <person name="He Y."/>
        </authorList>
    </citation>
    <scope>NUCLEOTIDE SEQUENCE [LARGE SCALE GENOMIC DNA]</scope>
    <source>
        <strain evidence="13 14">SCSIO 58843</strain>
    </source>
</reference>
<dbReference type="NCBIfam" id="TIGR00383">
    <property type="entry name" value="corA"/>
    <property type="match status" value="1"/>
</dbReference>
<evidence type="ECO:0000256" key="10">
    <source>
        <dbReference type="ARBA" id="ARBA00034269"/>
    </source>
</evidence>
<dbReference type="SUPFAM" id="SSF144083">
    <property type="entry name" value="Magnesium transport protein CorA, transmembrane region"/>
    <property type="match status" value="1"/>
</dbReference>
<evidence type="ECO:0000313" key="13">
    <source>
        <dbReference type="EMBL" id="QGG95023.1"/>
    </source>
</evidence>
<evidence type="ECO:0000256" key="8">
    <source>
        <dbReference type="ARBA" id="ARBA00023065"/>
    </source>
</evidence>
<dbReference type="GO" id="GO:0050897">
    <property type="term" value="F:cobalt ion binding"/>
    <property type="evidence" value="ECO:0007669"/>
    <property type="project" value="TreeGrafter"/>
</dbReference>
<dbReference type="RefSeq" id="WP_153759131.1">
    <property type="nucleotide sequence ID" value="NZ_CP045851.1"/>
</dbReference>
<keyword evidence="4 12" id="KW-1003">Cell membrane</keyword>
<gene>
    <name evidence="12 13" type="primary">corA</name>
    <name evidence="13" type="ORF">GH723_07835</name>
</gene>
<dbReference type="Gene3D" id="1.20.58.340">
    <property type="entry name" value="Magnesium transport protein CorA, transmembrane region"/>
    <property type="match status" value="2"/>
</dbReference>
<evidence type="ECO:0000313" key="14">
    <source>
        <dbReference type="Proteomes" id="UP000334019"/>
    </source>
</evidence>
<keyword evidence="3 12" id="KW-0813">Transport</keyword>
<evidence type="ECO:0000256" key="4">
    <source>
        <dbReference type="ARBA" id="ARBA00022475"/>
    </source>
</evidence>
<evidence type="ECO:0000256" key="7">
    <source>
        <dbReference type="ARBA" id="ARBA00022989"/>
    </source>
</evidence>
<evidence type="ECO:0000256" key="12">
    <source>
        <dbReference type="RuleBase" id="RU362010"/>
    </source>
</evidence>
<comment type="subcellular location">
    <subcellularLocation>
        <location evidence="1">Cell membrane</location>
        <topology evidence="1">Multi-pass membrane protein</topology>
    </subcellularLocation>
    <subcellularLocation>
        <location evidence="12">Membrane</location>
        <topology evidence="12">Multi-pass membrane protein</topology>
    </subcellularLocation>
</comment>
<keyword evidence="7 12" id="KW-1133">Transmembrane helix</keyword>
<keyword evidence="8 12" id="KW-0406">Ion transport</keyword>
<dbReference type="GO" id="GO:0000287">
    <property type="term" value="F:magnesium ion binding"/>
    <property type="evidence" value="ECO:0007669"/>
    <property type="project" value="TreeGrafter"/>
</dbReference>
<protein>
    <recommendedName>
        <fullName evidence="12">Magnesium transport protein CorA</fullName>
    </recommendedName>
</protein>
<dbReference type="CDD" id="cd12830">
    <property type="entry name" value="MtCorA-like"/>
    <property type="match status" value="1"/>
</dbReference>
<evidence type="ECO:0000256" key="11">
    <source>
        <dbReference type="ARBA" id="ARBA00045497"/>
    </source>
</evidence>
<dbReference type="InterPro" id="IPR004488">
    <property type="entry name" value="Mg/Co-transport_prot_CorA"/>
</dbReference>
<evidence type="ECO:0000256" key="6">
    <source>
        <dbReference type="ARBA" id="ARBA00022842"/>
    </source>
</evidence>
<dbReference type="Pfam" id="PF01544">
    <property type="entry name" value="CorA"/>
    <property type="match status" value="1"/>
</dbReference>
<dbReference type="PANTHER" id="PTHR46494">
    <property type="entry name" value="CORA FAMILY METAL ION TRANSPORTER (EUROFUNG)"/>
    <property type="match status" value="1"/>
</dbReference>
<evidence type="ECO:0000256" key="5">
    <source>
        <dbReference type="ARBA" id="ARBA00022692"/>
    </source>
</evidence>
<dbReference type="KEGG" id="atq:GH723_07835"/>
<dbReference type="Gene3D" id="3.30.460.20">
    <property type="entry name" value="CorA soluble domain-like"/>
    <property type="match status" value="1"/>
</dbReference>
<sequence length="323" mass="35910">MIVDCAEYDQGARRPGRASLSDLGQRERGDGRFVWLGLFEPTAEEFSEVMDALGLHPLASEDAVEAHQRPKLEIYDGTLFLVLKTARYDDPTETVEFGELLIFVGADFIVVVRHGAASALAEVRAELEADPERLALGPAAVLHGILDRVVDDYAPVMAGIDDDIGEVEAAVFSDTPTNPVERIYKLKREVLGVHRALGPLVDPLHRLSSQPLPTVPPAVRSYFRDVEDHLVRVTEQNETNRDLLTSVLEANLTRVSVRQNEDMRKISAWVAMAAVPTLVAGVYGMNFDHMPELDWRFGYPAVLAAMAVICLTLFRYFRRSGWI</sequence>
<keyword evidence="6 12" id="KW-0460">Magnesium</keyword>
<comment type="catalytic activity">
    <reaction evidence="10">
        <text>Mg(2+)(in) = Mg(2+)(out)</text>
        <dbReference type="Rhea" id="RHEA:29827"/>
        <dbReference type="ChEBI" id="CHEBI:18420"/>
    </reaction>
</comment>
<evidence type="ECO:0000256" key="2">
    <source>
        <dbReference type="ARBA" id="ARBA00009765"/>
    </source>
</evidence>
<dbReference type="AlphaFoldDB" id="A0A5Q2RH04"/>
<keyword evidence="14" id="KW-1185">Reference proteome</keyword>
<comment type="similarity">
    <text evidence="2 12">Belongs to the CorA metal ion transporter (MIT) (TC 1.A.35) family.</text>
</comment>
<evidence type="ECO:0000256" key="3">
    <source>
        <dbReference type="ARBA" id="ARBA00022448"/>
    </source>
</evidence>
<feature type="transmembrane region" description="Helical" evidence="12">
    <location>
        <begin position="266"/>
        <end position="285"/>
    </location>
</feature>
<dbReference type="SUPFAM" id="SSF143865">
    <property type="entry name" value="CorA soluble domain-like"/>
    <property type="match status" value="1"/>
</dbReference>
<dbReference type="FunFam" id="1.20.58.340:FF:000004">
    <property type="entry name" value="Magnesium transport protein CorA"/>
    <property type="match status" value="1"/>
</dbReference>
<dbReference type="PANTHER" id="PTHR46494:SF1">
    <property type="entry name" value="CORA FAMILY METAL ION TRANSPORTER (EUROFUNG)"/>
    <property type="match status" value="1"/>
</dbReference>
<dbReference type="GO" id="GO:0015087">
    <property type="term" value="F:cobalt ion transmembrane transporter activity"/>
    <property type="evidence" value="ECO:0007669"/>
    <property type="project" value="UniProtKB-UniRule"/>
</dbReference>
<dbReference type="GO" id="GO:0005886">
    <property type="term" value="C:plasma membrane"/>
    <property type="evidence" value="ECO:0007669"/>
    <property type="project" value="UniProtKB-SubCell"/>
</dbReference>
<evidence type="ECO:0000256" key="1">
    <source>
        <dbReference type="ARBA" id="ARBA00004651"/>
    </source>
</evidence>
<dbReference type="EMBL" id="CP045851">
    <property type="protein sequence ID" value="QGG95023.1"/>
    <property type="molecule type" value="Genomic_DNA"/>
</dbReference>
<name>A0A5Q2RH04_9ACTN</name>
<evidence type="ECO:0000256" key="9">
    <source>
        <dbReference type="ARBA" id="ARBA00023136"/>
    </source>
</evidence>
<accession>A0A5Q2RH04</accession>
<dbReference type="InterPro" id="IPR002523">
    <property type="entry name" value="MgTranspt_CorA/ZnTranspt_ZntB"/>
</dbReference>
<comment type="function">
    <text evidence="11">Mediates influx of magnesium ions. Alternates between open and closed states. Activated by low cytoplasmic Mg(2+) levels. Inactive when cytoplasmic Mg(2+) levels are high.</text>
</comment>
<dbReference type="Proteomes" id="UP000334019">
    <property type="component" value="Chromosome"/>
</dbReference>
<keyword evidence="5 12" id="KW-0812">Transmembrane</keyword>
<dbReference type="InterPro" id="IPR045861">
    <property type="entry name" value="CorA_cytoplasmic_dom"/>
</dbReference>
<dbReference type="GO" id="GO:0015095">
    <property type="term" value="F:magnesium ion transmembrane transporter activity"/>
    <property type="evidence" value="ECO:0007669"/>
    <property type="project" value="UniProtKB-UniRule"/>
</dbReference>
<organism evidence="13 14">
    <name type="scientific">Actinomarinicola tropica</name>
    <dbReference type="NCBI Taxonomy" id="2789776"/>
    <lineage>
        <taxon>Bacteria</taxon>
        <taxon>Bacillati</taxon>
        <taxon>Actinomycetota</taxon>
        <taxon>Acidimicrobiia</taxon>
        <taxon>Acidimicrobiales</taxon>
        <taxon>Iamiaceae</taxon>
        <taxon>Actinomarinicola</taxon>
    </lineage>
</organism>